<evidence type="ECO:0000259" key="15">
    <source>
        <dbReference type="Pfam" id="PF05173"/>
    </source>
</evidence>
<dbReference type="AlphaFoldDB" id="A0A1M7MFL0"/>
<evidence type="ECO:0000313" key="17">
    <source>
        <dbReference type="Proteomes" id="UP000184375"/>
    </source>
</evidence>
<dbReference type="GO" id="GO:0051287">
    <property type="term" value="F:NAD binding"/>
    <property type="evidence" value="ECO:0007669"/>
    <property type="project" value="UniProtKB-UniRule"/>
</dbReference>
<dbReference type="HAMAP" id="MF_00102">
    <property type="entry name" value="DapB"/>
    <property type="match status" value="1"/>
</dbReference>
<dbReference type="STRING" id="447595.SAMN05660826_02280"/>
<dbReference type="EMBL" id="FRCR01000021">
    <property type="protein sequence ID" value="SHM89576.1"/>
    <property type="molecule type" value="Genomic_DNA"/>
</dbReference>
<dbReference type="InterPro" id="IPR022664">
    <property type="entry name" value="DapB_N_CS"/>
</dbReference>
<keyword evidence="3 13" id="KW-0028">Amino-acid biosynthesis</keyword>
<dbReference type="GO" id="GO:0016726">
    <property type="term" value="F:oxidoreductase activity, acting on CH or CH2 groups, NAD or NADP as acceptor"/>
    <property type="evidence" value="ECO:0007669"/>
    <property type="project" value="UniProtKB-UniRule"/>
</dbReference>
<feature type="binding site" evidence="13">
    <location>
        <begin position="194"/>
        <end position="195"/>
    </location>
    <ligand>
        <name>(S)-2,3,4,5-tetrahydrodipicolinate</name>
        <dbReference type="ChEBI" id="CHEBI:16845"/>
    </ligand>
</feature>
<dbReference type="GO" id="GO:0050661">
    <property type="term" value="F:NADP binding"/>
    <property type="evidence" value="ECO:0007669"/>
    <property type="project" value="UniProtKB-UniRule"/>
</dbReference>
<evidence type="ECO:0000259" key="14">
    <source>
        <dbReference type="Pfam" id="PF01113"/>
    </source>
</evidence>
<dbReference type="GO" id="GO:0008839">
    <property type="term" value="F:4-hydroxy-tetrahydrodipicolinate reductase"/>
    <property type="evidence" value="ECO:0007669"/>
    <property type="project" value="UniProtKB-UniRule"/>
</dbReference>
<evidence type="ECO:0000256" key="10">
    <source>
        <dbReference type="ARBA" id="ARBA00038983"/>
    </source>
</evidence>
<comment type="similarity">
    <text evidence="1 13">Belongs to the DapB family.</text>
</comment>
<keyword evidence="17" id="KW-1185">Reference proteome</keyword>
<evidence type="ECO:0000256" key="3">
    <source>
        <dbReference type="ARBA" id="ARBA00022605"/>
    </source>
</evidence>
<dbReference type="InterPro" id="IPR022663">
    <property type="entry name" value="DapB_C"/>
</dbReference>
<dbReference type="InterPro" id="IPR036291">
    <property type="entry name" value="NAD(P)-bd_dom_sf"/>
</dbReference>
<dbReference type="PANTHER" id="PTHR20836:SF0">
    <property type="entry name" value="4-HYDROXY-TETRAHYDRODIPICOLINATE REDUCTASE 1, CHLOROPLASTIC-RELATED"/>
    <property type="match status" value="1"/>
</dbReference>
<reference evidence="17" key="1">
    <citation type="submission" date="2016-11" db="EMBL/GenBank/DDBJ databases">
        <authorList>
            <person name="Varghese N."/>
            <person name="Submissions S."/>
        </authorList>
    </citation>
    <scope>NUCLEOTIDE SEQUENCE [LARGE SCALE GENOMIC DNA]</scope>
    <source>
        <strain evidence="17">DSM 18802</strain>
    </source>
</reference>
<protein>
    <recommendedName>
        <fullName evidence="10 13">4-hydroxy-tetrahydrodipicolinate reductase</fullName>
        <shortName evidence="13">HTPA reductase</shortName>
        <ecNumber evidence="10 13">1.17.1.8</ecNumber>
    </recommendedName>
</protein>
<comment type="caution">
    <text evidence="13">Was originally thought to be a dihydrodipicolinate reductase (DHDPR), catalyzing the conversion of dihydrodipicolinate to tetrahydrodipicolinate. However, it was shown in E.coli that the substrate of the enzymatic reaction is not dihydrodipicolinate (DHDP) but in fact (2S,4S)-4-hydroxy-2,3,4,5-tetrahydrodipicolinic acid (HTPA), the product released by the DapA-catalyzed reaction.</text>
</comment>
<dbReference type="PIRSF" id="PIRSF000161">
    <property type="entry name" value="DHPR"/>
    <property type="match status" value="1"/>
</dbReference>
<evidence type="ECO:0000256" key="2">
    <source>
        <dbReference type="ARBA" id="ARBA00022490"/>
    </source>
</evidence>
<dbReference type="PANTHER" id="PTHR20836">
    <property type="entry name" value="DIHYDRODIPICOLINATE REDUCTASE"/>
    <property type="match status" value="1"/>
</dbReference>
<comment type="subcellular location">
    <subcellularLocation>
        <location evidence="13">Cytoplasm</location>
    </subcellularLocation>
</comment>
<dbReference type="Pfam" id="PF01113">
    <property type="entry name" value="DapB_N"/>
    <property type="match status" value="1"/>
</dbReference>
<evidence type="ECO:0000256" key="8">
    <source>
        <dbReference type="ARBA" id="ARBA00023154"/>
    </source>
</evidence>
<dbReference type="NCBIfam" id="TIGR00036">
    <property type="entry name" value="dapB"/>
    <property type="match status" value="1"/>
</dbReference>
<comment type="pathway">
    <text evidence="9 13">Amino-acid biosynthesis; L-lysine biosynthesis via DAP pathway; (S)-tetrahydrodipicolinate from L-aspartate: step 4/4.</text>
</comment>
<accession>A0A1M7MFL0</accession>
<evidence type="ECO:0000256" key="13">
    <source>
        <dbReference type="HAMAP-Rule" id="MF_00102"/>
    </source>
</evidence>
<dbReference type="Gene3D" id="3.30.360.10">
    <property type="entry name" value="Dihydrodipicolinate Reductase, domain 2"/>
    <property type="match status" value="1"/>
</dbReference>
<dbReference type="SUPFAM" id="SSF51735">
    <property type="entry name" value="NAD(P)-binding Rossmann-fold domains"/>
    <property type="match status" value="1"/>
</dbReference>
<dbReference type="GO" id="GO:0009089">
    <property type="term" value="P:lysine biosynthetic process via diaminopimelate"/>
    <property type="evidence" value="ECO:0007669"/>
    <property type="project" value="UniProtKB-UniRule"/>
</dbReference>
<feature type="domain" description="Dihydrodipicolinate reductase N-terminal" evidence="14">
    <location>
        <begin position="31"/>
        <end position="153"/>
    </location>
</feature>
<evidence type="ECO:0000256" key="5">
    <source>
        <dbReference type="ARBA" id="ARBA00022915"/>
    </source>
</evidence>
<dbReference type="UniPathway" id="UPA00034">
    <property type="reaction ID" value="UER00018"/>
</dbReference>
<evidence type="ECO:0000256" key="6">
    <source>
        <dbReference type="ARBA" id="ARBA00023002"/>
    </source>
</evidence>
<feature type="binding site" evidence="13">
    <location>
        <begin position="151"/>
        <end position="154"/>
    </location>
    <ligand>
        <name>NAD(+)</name>
        <dbReference type="ChEBI" id="CHEBI:57540"/>
    </ligand>
</feature>
<evidence type="ECO:0000256" key="9">
    <source>
        <dbReference type="ARBA" id="ARBA00037922"/>
    </source>
</evidence>
<evidence type="ECO:0000256" key="1">
    <source>
        <dbReference type="ARBA" id="ARBA00006642"/>
    </source>
</evidence>
<name>A0A1M7MFL0_9FIRM</name>
<organism evidence="16 17">
    <name type="scientific">Caldanaerovirga acetigignens</name>
    <dbReference type="NCBI Taxonomy" id="447595"/>
    <lineage>
        <taxon>Bacteria</taxon>
        <taxon>Bacillati</taxon>
        <taxon>Bacillota</taxon>
        <taxon>Clostridia</taxon>
        <taxon>Thermosediminibacterales</taxon>
        <taxon>Thermosediminibacteraceae</taxon>
        <taxon>Caldanaerovirga</taxon>
    </lineage>
</organism>
<keyword evidence="8 13" id="KW-0457">Lysine biosynthesis</keyword>
<keyword evidence="5 13" id="KW-0220">Diaminopimelate biosynthesis</keyword>
<evidence type="ECO:0000256" key="7">
    <source>
        <dbReference type="ARBA" id="ARBA00023027"/>
    </source>
</evidence>
<dbReference type="GO" id="GO:0019877">
    <property type="term" value="P:diaminopimelate biosynthetic process"/>
    <property type="evidence" value="ECO:0007669"/>
    <property type="project" value="UniProtKB-UniRule"/>
</dbReference>
<dbReference type="PROSITE" id="PS01298">
    <property type="entry name" value="DAPB"/>
    <property type="match status" value="1"/>
</dbReference>
<evidence type="ECO:0000256" key="4">
    <source>
        <dbReference type="ARBA" id="ARBA00022857"/>
    </source>
</evidence>
<feature type="active site" description="Proton donor/acceptor" evidence="13">
    <location>
        <position position="184"/>
    </location>
</feature>
<evidence type="ECO:0000256" key="12">
    <source>
        <dbReference type="ARBA" id="ARBA00049396"/>
    </source>
</evidence>
<feature type="binding site" evidence="13">
    <location>
        <position position="71"/>
    </location>
    <ligand>
        <name>NADP(+)</name>
        <dbReference type="ChEBI" id="CHEBI:58349"/>
    </ligand>
</feature>
<proteinExistence type="inferred from homology"/>
<dbReference type="InterPro" id="IPR023940">
    <property type="entry name" value="DHDPR_bac"/>
</dbReference>
<feature type="binding site" evidence="13">
    <location>
        <begin position="127"/>
        <end position="129"/>
    </location>
    <ligand>
        <name>NAD(+)</name>
        <dbReference type="ChEBI" id="CHEBI:57540"/>
    </ligand>
</feature>
<dbReference type="EC" id="1.17.1.8" evidence="10 13"/>
<dbReference type="Pfam" id="PF05173">
    <property type="entry name" value="DapB_C"/>
    <property type="match status" value="1"/>
</dbReference>
<dbReference type="SUPFAM" id="SSF55347">
    <property type="entry name" value="Glyceraldehyde-3-phosphate dehydrogenase-like, C-terminal domain"/>
    <property type="match status" value="1"/>
</dbReference>
<dbReference type="GO" id="GO:0005829">
    <property type="term" value="C:cytosol"/>
    <property type="evidence" value="ECO:0007669"/>
    <property type="project" value="TreeGrafter"/>
</dbReference>
<feature type="binding site" evidence="13">
    <location>
        <position position="67"/>
    </location>
    <ligand>
        <name>NAD(+)</name>
        <dbReference type="ChEBI" id="CHEBI:57540"/>
    </ligand>
</feature>
<gene>
    <name evidence="13" type="primary">dapB</name>
    <name evidence="16" type="ORF">SAMN05660826_02280</name>
</gene>
<keyword evidence="4 13" id="KW-0521">NADP</keyword>
<sequence length="278" mass="31238">MFIRRTNYQNYKNLLLIKDIEIDRGNLSMLRAVVIGPRGKMGRLIVKSLYERENAQIIGAVAPKGADYVGKDVGLLCGLGKEINVRVTDDIESVIKKCNCIIDFTFPAVSLEILKHALSQKKALVCGTTGFKEEEKEEFIKASQEIPIVFAGNTSFLINHLYKLLEYLARNVGDYAEIDIVEMHDRFKKDAPSGTSLEMREVLKKVLPNKNVNIHSIRGGDVPSTHKIIFNLLGERLEITHHATNFQCFAEGAVRAAEYLLSKKNGFYTMKEVFGIAM</sequence>
<comment type="caution">
    <text evidence="13">Lacks conserved residue(s) required for the propagation of feature annotation.</text>
</comment>
<comment type="catalytic activity">
    <reaction evidence="12 13">
        <text>(S)-2,3,4,5-tetrahydrodipicolinate + NAD(+) + H2O = (2S,4S)-4-hydroxy-2,3,4,5-tetrahydrodipicolinate + NADH + H(+)</text>
        <dbReference type="Rhea" id="RHEA:35323"/>
        <dbReference type="ChEBI" id="CHEBI:15377"/>
        <dbReference type="ChEBI" id="CHEBI:15378"/>
        <dbReference type="ChEBI" id="CHEBI:16845"/>
        <dbReference type="ChEBI" id="CHEBI:57540"/>
        <dbReference type="ChEBI" id="CHEBI:57945"/>
        <dbReference type="ChEBI" id="CHEBI:67139"/>
        <dbReference type="EC" id="1.17.1.8"/>
    </reaction>
</comment>
<comment type="subunit">
    <text evidence="13">Homotetramer.</text>
</comment>
<evidence type="ECO:0000313" key="16">
    <source>
        <dbReference type="EMBL" id="SHM89576.1"/>
    </source>
</evidence>
<feature type="binding site" evidence="13">
    <location>
        <begin position="36"/>
        <end position="41"/>
    </location>
    <ligand>
        <name>NAD(+)</name>
        <dbReference type="ChEBI" id="CHEBI:57540"/>
    </ligand>
</feature>
<dbReference type="CDD" id="cd02274">
    <property type="entry name" value="DHDPR_N"/>
    <property type="match status" value="1"/>
</dbReference>
<comment type="function">
    <text evidence="13">Catalyzes the conversion of 4-hydroxy-tetrahydrodipicolinate (HTPA) to tetrahydrodipicolinate.</text>
</comment>
<dbReference type="Gene3D" id="3.40.50.720">
    <property type="entry name" value="NAD(P)-binding Rossmann-like Domain"/>
    <property type="match status" value="1"/>
</dbReference>
<dbReference type="Proteomes" id="UP000184375">
    <property type="component" value="Unassembled WGS sequence"/>
</dbReference>
<keyword evidence="6 13" id="KW-0560">Oxidoreductase</keyword>
<feature type="active site" description="Proton donor" evidence="13">
    <location>
        <position position="188"/>
    </location>
</feature>
<keyword evidence="2 13" id="KW-0963">Cytoplasm</keyword>
<comment type="catalytic activity">
    <reaction evidence="11 13">
        <text>(S)-2,3,4,5-tetrahydrodipicolinate + NADP(+) + H2O = (2S,4S)-4-hydroxy-2,3,4,5-tetrahydrodipicolinate + NADPH + H(+)</text>
        <dbReference type="Rhea" id="RHEA:35331"/>
        <dbReference type="ChEBI" id="CHEBI:15377"/>
        <dbReference type="ChEBI" id="CHEBI:15378"/>
        <dbReference type="ChEBI" id="CHEBI:16845"/>
        <dbReference type="ChEBI" id="CHEBI:57783"/>
        <dbReference type="ChEBI" id="CHEBI:58349"/>
        <dbReference type="ChEBI" id="CHEBI:67139"/>
        <dbReference type="EC" id="1.17.1.8"/>
    </reaction>
</comment>
<feature type="domain" description="Dihydrodipicolinate reductase C-terminal" evidence="15">
    <location>
        <begin position="158"/>
        <end position="273"/>
    </location>
</feature>
<dbReference type="InterPro" id="IPR000846">
    <property type="entry name" value="DapB_N"/>
</dbReference>
<evidence type="ECO:0000256" key="11">
    <source>
        <dbReference type="ARBA" id="ARBA00049080"/>
    </source>
</evidence>
<keyword evidence="7 13" id="KW-0520">NAD</keyword>